<evidence type="ECO:0000313" key="3">
    <source>
        <dbReference type="Proteomes" id="UP001501000"/>
    </source>
</evidence>
<dbReference type="EMBL" id="BAABAJ010000027">
    <property type="protein sequence ID" value="GAA3938868.1"/>
    <property type="molecule type" value="Genomic_DNA"/>
</dbReference>
<feature type="region of interest" description="Disordered" evidence="1">
    <location>
        <begin position="46"/>
        <end position="77"/>
    </location>
</feature>
<evidence type="ECO:0000256" key="1">
    <source>
        <dbReference type="SAM" id="MobiDB-lite"/>
    </source>
</evidence>
<accession>A0ABP7N9G9</accession>
<organism evidence="2 3">
    <name type="scientific">Streptomyces gulbargensis</name>
    <dbReference type="NCBI Taxonomy" id="364901"/>
    <lineage>
        <taxon>Bacteria</taxon>
        <taxon>Bacillati</taxon>
        <taxon>Actinomycetota</taxon>
        <taxon>Actinomycetes</taxon>
        <taxon>Kitasatosporales</taxon>
        <taxon>Streptomycetaceae</taxon>
        <taxon>Streptomyces</taxon>
    </lineage>
</organism>
<proteinExistence type="predicted"/>
<dbReference type="Proteomes" id="UP001501000">
    <property type="component" value="Unassembled WGS sequence"/>
</dbReference>
<comment type="caution">
    <text evidence="2">The sequence shown here is derived from an EMBL/GenBank/DDBJ whole genome shotgun (WGS) entry which is preliminary data.</text>
</comment>
<evidence type="ECO:0000313" key="2">
    <source>
        <dbReference type="EMBL" id="GAA3938868.1"/>
    </source>
</evidence>
<protein>
    <submittedName>
        <fullName evidence="2">Uncharacterized protein</fullName>
    </submittedName>
</protein>
<keyword evidence="3" id="KW-1185">Reference proteome</keyword>
<gene>
    <name evidence="2" type="ORF">GCM10022244_54010</name>
</gene>
<name>A0ABP7N9G9_9ACTN</name>
<sequence>MGCTPRRTAFGEVGAGARKGLRVVSPVLGGGRRAGSRVVRERIGEGVGTVRSGSAGGPGEGVPTGAEAGSRSLSVPE</sequence>
<reference evidence="3" key="1">
    <citation type="journal article" date="2019" name="Int. J. Syst. Evol. Microbiol.">
        <title>The Global Catalogue of Microorganisms (GCM) 10K type strain sequencing project: providing services to taxonomists for standard genome sequencing and annotation.</title>
        <authorList>
            <consortium name="The Broad Institute Genomics Platform"/>
            <consortium name="The Broad Institute Genome Sequencing Center for Infectious Disease"/>
            <person name="Wu L."/>
            <person name="Ma J."/>
        </authorList>
    </citation>
    <scope>NUCLEOTIDE SEQUENCE [LARGE SCALE GENOMIC DNA]</scope>
    <source>
        <strain evidence="3">JCM 16956</strain>
    </source>
</reference>